<dbReference type="Proteomes" id="UP001526426">
    <property type="component" value="Unassembled WGS sequence"/>
</dbReference>
<feature type="domain" description="MmeI-like C-terminal" evidence="8">
    <location>
        <begin position="842"/>
        <end position="921"/>
    </location>
</feature>
<feature type="domain" description="MmeI-like N-terminal" evidence="5">
    <location>
        <begin position="1"/>
        <end position="163"/>
    </location>
</feature>
<evidence type="ECO:0000256" key="2">
    <source>
        <dbReference type="ARBA" id="ARBA00022603"/>
    </source>
</evidence>
<dbReference type="InterPro" id="IPR046817">
    <property type="entry name" value="MmeI_N"/>
</dbReference>
<evidence type="ECO:0000259" key="7">
    <source>
        <dbReference type="Pfam" id="PF20466"/>
    </source>
</evidence>
<evidence type="ECO:0000256" key="3">
    <source>
        <dbReference type="ARBA" id="ARBA00022679"/>
    </source>
</evidence>
<name>A0ABT3L676_9CYAN</name>
<evidence type="ECO:0000256" key="4">
    <source>
        <dbReference type="ARBA" id="ARBA00047942"/>
    </source>
</evidence>
<dbReference type="Pfam" id="PF20464">
    <property type="entry name" value="MmeI_N"/>
    <property type="match status" value="1"/>
</dbReference>
<feature type="domain" description="MmeI-like helicase spacer" evidence="6">
    <location>
        <begin position="176"/>
        <end position="254"/>
    </location>
</feature>
<accession>A0ABT3L676</accession>
<dbReference type="EMBL" id="JAIHOM010000054">
    <property type="protein sequence ID" value="MCW6037016.1"/>
    <property type="molecule type" value="Genomic_DNA"/>
</dbReference>
<evidence type="ECO:0000259" key="5">
    <source>
        <dbReference type="Pfam" id="PF20464"/>
    </source>
</evidence>
<evidence type="ECO:0000256" key="1">
    <source>
        <dbReference type="ARBA" id="ARBA00011900"/>
    </source>
</evidence>
<feature type="domain" description="MmeI-like DNA-methyltransferase" evidence="9">
    <location>
        <begin position="330"/>
        <end position="612"/>
    </location>
</feature>
<dbReference type="InterPro" id="IPR029063">
    <property type="entry name" value="SAM-dependent_MTases_sf"/>
</dbReference>
<comment type="caution">
    <text evidence="10">The sequence shown here is derived from an EMBL/GenBank/DDBJ whole genome shotgun (WGS) entry which is preliminary data.</text>
</comment>
<organism evidence="10 11">
    <name type="scientific">Spirulina subsalsa FACHB-351</name>
    <dbReference type="NCBI Taxonomy" id="234711"/>
    <lineage>
        <taxon>Bacteria</taxon>
        <taxon>Bacillati</taxon>
        <taxon>Cyanobacteriota</taxon>
        <taxon>Cyanophyceae</taxon>
        <taxon>Spirulinales</taxon>
        <taxon>Spirulinaceae</taxon>
        <taxon>Spirulina</taxon>
    </lineage>
</organism>
<dbReference type="EC" id="2.1.1.72" evidence="1"/>
<gene>
    <name evidence="10" type="ORF">K4A83_12170</name>
</gene>
<dbReference type="Pfam" id="PF20467">
    <property type="entry name" value="MmeI_C"/>
    <property type="match status" value="1"/>
</dbReference>
<dbReference type="PANTHER" id="PTHR33841">
    <property type="entry name" value="DNA METHYLTRANSFERASE YEEA-RELATED"/>
    <property type="match status" value="1"/>
</dbReference>
<dbReference type="Gene3D" id="3.40.50.150">
    <property type="entry name" value="Vaccinia Virus protein VP39"/>
    <property type="match status" value="1"/>
</dbReference>
<proteinExistence type="predicted"/>
<protein>
    <recommendedName>
        <fullName evidence="1">site-specific DNA-methyltransferase (adenine-specific)</fullName>
        <ecNumber evidence="1">2.1.1.72</ecNumber>
    </recommendedName>
</protein>
<dbReference type="Pfam" id="PF20473">
    <property type="entry name" value="MmeI_Mtase"/>
    <property type="match status" value="1"/>
</dbReference>
<dbReference type="InterPro" id="IPR046818">
    <property type="entry name" value="MmeI_C"/>
</dbReference>
<feature type="domain" description="MmeI-like target recognition" evidence="7">
    <location>
        <begin position="635"/>
        <end position="839"/>
    </location>
</feature>
<evidence type="ECO:0000313" key="11">
    <source>
        <dbReference type="Proteomes" id="UP001526426"/>
    </source>
</evidence>
<evidence type="ECO:0000259" key="9">
    <source>
        <dbReference type="Pfam" id="PF20473"/>
    </source>
</evidence>
<keyword evidence="11" id="KW-1185">Reference proteome</keyword>
<dbReference type="RefSeq" id="WP_265264846.1">
    <property type="nucleotide sequence ID" value="NZ_JAIHOM010000054.1"/>
</dbReference>
<evidence type="ECO:0000259" key="6">
    <source>
        <dbReference type="Pfam" id="PF20465"/>
    </source>
</evidence>
<keyword evidence="2" id="KW-0489">Methyltransferase</keyword>
<evidence type="ECO:0000259" key="8">
    <source>
        <dbReference type="Pfam" id="PF20467"/>
    </source>
</evidence>
<keyword evidence="3" id="KW-0808">Transferase</keyword>
<dbReference type="Pfam" id="PF20465">
    <property type="entry name" value="MmeI_hel"/>
    <property type="match status" value="1"/>
</dbReference>
<dbReference type="InterPro" id="IPR046819">
    <property type="entry name" value="MmeI_hel"/>
</dbReference>
<dbReference type="InterPro" id="IPR046816">
    <property type="entry name" value="MmeI_Mtase"/>
</dbReference>
<evidence type="ECO:0000313" key="10">
    <source>
        <dbReference type="EMBL" id="MCW6037016.1"/>
    </source>
</evidence>
<dbReference type="InterPro" id="IPR050953">
    <property type="entry name" value="N4_N6_ade-DNA_methylase"/>
</dbReference>
<dbReference type="SUPFAM" id="SSF53335">
    <property type="entry name" value="S-adenosyl-L-methionine-dependent methyltransferases"/>
    <property type="match status" value="1"/>
</dbReference>
<dbReference type="Pfam" id="PF20466">
    <property type="entry name" value="MmeI_TRD"/>
    <property type="match status" value="1"/>
</dbReference>
<comment type="catalytic activity">
    <reaction evidence="4">
        <text>a 2'-deoxyadenosine in DNA + S-adenosyl-L-methionine = an N(6)-methyl-2'-deoxyadenosine in DNA + S-adenosyl-L-homocysteine + H(+)</text>
        <dbReference type="Rhea" id="RHEA:15197"/>
        <dbReference type="Rhea" id="RHEA-COMP:12418"/>
        <dbReference type="Rhea" id="RHEA-COMP:12419"/>
        <dbReference type="ChEBI" id="CHEBI:15378"/>
        <dbReference type="ChEBI" id="CHEBI:57856"/>
        <dbReference type="ChEBI" id="CHEBI:59789"/>
        <dbReference type="ChEBI" id="CHEBI:90615"/>
        <dbReference type="ChEBI" id="CHEBI:90616"/>
        <dbReference type="EC" id="2.1.1.72"/>
    </reaction>
</comment>
<reference evidence="10 11" key="1">
    <citation type="submission" date="2021-08" db="EMBL/GenBank/DDBJ databases">
        <title>Draft genome sequence of Spirulina subsalsa with high tolerance to salinity and hype-accumulation of phycocyanin.</title>
        <authorList>
            <person name="Pei H."/>
            <person name="Jiang L."/>
        </authorList>
    </citation>
    <scope>NUCLEOTIDE SEQUENCE [LARGE SCALE GENOMIC DNA]</scope>
    <source>
        <strain evidence="10 11">FACHB-351</strain>
    </source>
</reference>
<dbReference type="PANTHER" id="PTHR33841:SF1">
    <property type="entry name" value="DNA METHYLTRANSFERASE A"/>
    <property type="match status" value="1"/>
</dbReference>
<sequence>MNAVEIEEAVSQLAEAPFDPEAFPYAFLEAFGNKATTIKRLKSTGKASTNQSDLPGGVLQRNNIHLKVCQEGEVTATLTALHESPATTRYKVKFILATDGKTLEAESLGDGETVACDYPDFADHFGFFLALAGITTVRQIRENAVDIKATGRLNRLYMELLKQNPDWDKAENREMFNHFMARLIFCFFAEDTNIFHSEGLFTQTITQMSAADASNTHEVLSELFRAMATPLEERGAAGIRNWADRFPYVNGGLFSGSVEVPRFSKVARSYLLHVGNLDWKRINPDIFGSMIQAVADEEERGALGMHYTSVPNILKVLNPLFLDDLREQLAAAGKNGRKLLHLRQRLAKIRIFDPACGSGNFLVIAYKEMRKIEAKINELRGESDRRSEIPLTNFRGIEIRHFAAEVARLALTIAEYQCNVLYLGQQEARSMFLPLKNDNWITCGNALRLDWLSLCPPTGTGVKVQREDLDLWGETRDEAEIEFENEGGETYICGNPPYLGSTWQSPEQKDDLKQIFDSRTKNWKSLDYVAGWFMKAADYGTRTNAAAAFVSTNSICQGQQVPILWPLIFETGHEINFAHTSFKWANLASYNAGVTVVIVGISNHAGKVRYLFSIDDQNQTIVKESENINAYLVSGENVTVEKATKPLAEVSEMTKGNQPADGGNLLLSRSELDNIQFSPEVKKQFIRVILGSEEFIRGKQRYCIWIKDEDVKTAYDHPVISHRLKAVQEMRLSSSKAATRQSAKYSHQFSEVRQKGDEQTVIIPSVSSESRDYLPVGFLPKGSIVTNLAFALFNPPLWNMALIASRLHLVWIATVCGKLKTDFRYSNTLGWNTFPVPTLTEQNKADLTRCAEDILLAREHYFPATIADMYDPERMDREFPLVREAHDRNDEILERIYIGRRFKNDTERLEKLFEMYTEMTSHQGTGKKTKKGKTKGGK</sequence>
<dbReference type="InterPro" id="IPR046820">
    <property type="entry name" value="MmeI_TRD"/>
</dbReference>